<accession>A0A9P6AIG8</accession>
<sequence>MSAASSKPTDEELETIHFNSVVAAFEQYRSYSLSANSRRLKDFYTLPTAHQKLLNGLGWRNKIDLVDEKIEANAKFLKSIVDYPQIFEDD</sequence>
<gene>
    <name evidence="1" type="ORF">BS47DRAFT_1305975</name>
</gene>
<proteinExistence type="predicted"/>
<feature type="non-terminal residue" evidence="1">
    <location>
        <position position="90"/>
    </location>
</feature>
<protein>
    <submittedName>
        <fullName evidence="1">Uncharacterized protein</fullName>
    </submittedName>
</protein>
<organism evidence="1 2">
    <name type="scientific">Hydnum rufescens UP504</name>
    <dbReference type="NCBI Taxonomy" id="1448309"/>
    <lineage>
        <taxon>Eukaryota</taxon>
        <taxon>Fungi</taxon>
        <taxon>Dikarya</taxon>
        <taxon>Basidiomycota</taxon>
        <taxon>Agaricomycotina</taxon>
        <taxon>Agaricomycetes</taxon>
        <taxon>Cantharellales</taxon>
        <taxon>Hydnaceae</taxon>
        <taxon>Hydnum</taxon>
    </lineage>
</organism>
<keyword evidence="2" id="KW-1185">Reference proteome</keyword>
<evidence type="ECO:0000313" key="2">
    <source>
        <dbReference type="Proteomes" id="UP000886523"/>
    </source>
</evidence>
<dbReference type="AlphaFoldDB" id="A0A9P6AIG8"/>
<name>A0A9P6AIG8_9AGAM</name>
<dbReference type="Proteomes" id="UP000886523">
    <property type="component" value="Unassembled WGS sequence"/>
</dbReference>
<comment type="caution">
    <text evidence="1">The sequence shown here is derived from an EMBL/GenBank/DDBJ whole genome shotgun (WGS) entry which is preliminary data.</text>
</comment>
<evidence type="ECO:0000313" key="1">
    <source>
        <dbReference type="EMBL" id="KAF9505920.1"/>
    </source>
</evidence>
<dbReference type="OrthoDB" id="978at2759"/>
<reference evidence="1" key="1">
    <citation type="journal article" date="2020" name="Nat. Commun.">
        <title>Large-scale genome sequencing of mycorrhizal fungi provides insights into the early evolution of symbiotic traits.</title>
        <authorList>
            <person name="Miyauchi S."/>
            <person name="Kiss E."/>
            <person name="Kuo A."/>
            <person name="Drula E."/>
            <person name="Kohler A."/>
            <person name="Sanchez-Garcia M."/>
            <person name="Morin E."/>
            <person name="Andreopoulos B."/>
            <person name="Barry K.W."/>
            <person name="Bonito G."/>
            <person name="Buee M."/>
            <person name="Carver A."/>
            <person name="Chen C."/>
            <person name="Cichocki N."/>
            <person name="Clum A."/>
            <person name="Culley D."/>
            <person name="Crous P.W."/>
            <person name="Fauchery L."/>
            <person name="Girlanda M."/>
            <person name="Hayes R.D."/>
            <person name="Keri Z."/>
            <person name="LaButti K."/>
            <person name="Lipzen A."/>
            <person name="Lombard V."/>
            <person name="Magnuson J."/>
            <person name="Maillard F."/>
            <person name="Murat C."/>
            <person name="Nolan M."/>
            <person name="Ohm R.A."/>
            <person name="Pangilinan J."/>
            <person name="Pereira M.F."/>
            <person name="Perotto S."/>
            <person name="Peter M."/>
            <person name="Pfister S."/>
            <person name="Riley R."/>
            <person name="Sitrit Y."/>
            <person name="Stielow J.B."/>
            <person name="Szollosi G."/>
            <person name="Zifcakova L."/>
            <person name="Stursova M."/>
            <person name="Spatafora J.W."/>
            <person name="Tedersoo L."/>
            <person name="Vaario L.M."/>
            <person name="Yamada A."/>
            <person name="Yan M."/>
            <person name="Wang P."/>
            <person name="Xu J."/>
            <person name="Bruns T."/>
            <person name="Baldrian P."/>
            <person name="Vilgalys R."/>
            <person name="Dunand C."/>
            <person name="Henrissat B."/>
            <person name="Grigoriev I.V."/>
            <person name="Hibbett D."/>
            <person name="Nagy L.G."/>
            <person name="Martin F.M."/>
        </authorList>
    </citation>
    <scope>NUCLEOTIDE SEQUENCE</scope>
    <source>
        <strain evidence="1">UP504</strain>
    </source>
</reference>
<dbReference type="EMBL" id="MU129132">
    <property type="protein sequence ID" value="KAF9505920.1"/>
    <property type="molecule type" value="Genomic_DNA"/>
</dbReference>